<feature type="transmembrane region" description="Helical" evidence="1">
    <location>
        <begin position="37"/>
        <end position="54"/>
    </location>
</feature>
<organism evidence="2 3">
    <name type="scientific">Acinetobacter faecalis</name>
    <dbReference type="NCBI Taxonomy" id="2665161"/>
    <lineage>
        <taxon>Bacteria</taxon>
        <taxon>Pseudomonadati</taxon>
        <taxon>Pseudomonadota</taxon>
        <taxon>Gammaproteobacteria</taxon>
        <taxon>Moraxellales</taxon>
        <taxon>Moraxellaceae</taxon>
        <taxon>Acinetobacter</taxon>
    </lineage>
</organism>
<proteinExistence type="predicted"/>
<accession>A0A6L6GBZ9</accession>
<dbReference type="RefSeq" id="WP_154771595.1">
    <property type="nucleotide sequence ID" value="NZ_WLYL01000001.1"/>
</dbReference>
<reference evidence="2 3" key="1">
    <citation type="submission" date="2019-11" db="EMBL/GenBank/DDBJ databases">
        <authorList>
            <person name="An D."/>
        </authorList>
    </citation>
    <scope>NUCLEOTIDE SEQUENCE [LARGE SCALE GENOMIC DNA]</scope>
    <source>
        <strain evidence="2 3">YIM 103518</strain>
    </source>
</reference>
<name>A0A6L6GBZ9_9GAMM</name>
<evidence type="ECO:0000313" key="2">
    <source>
        <dbReference type="EMBL" id="MTD09917.1"/>
    </source>
</evidence>
<protein>
    <submittedName>
        <fullName evidence="2">Uncharacterized protein</fullName>
    </submittedName>
</protein>
<keyword evidence="1" id="KW-0812">Transmembrane</keyword>
<comment type="caution">
    <text evidence="2">The sequence shown here is derived from an EMBL/GenBank/DDBJ whole genome shotgun (WGS) entry which is preliminary data.</text>
</comment>
<dbReference type="EMBL" id="WLYL01000001">
    <property type="protein sequence ID" value="MTD09917.1"/>
    <property type="molecule type" value="Genomic_DNA"/>
</dbReference>
<dbReference type="AlphaFoldDB" id="A0A6L6GBZ9"/>
<evidence type="ECO:0000256" key="1">
    <source>
        <dbReference type="SAM" id="Phobius"/>
    </source>
</evidence>
<sequence length="62" mass="7299">MKDVTPEKTPNSAKIEDSYTTKHNESKFLIWLSKQNWFLWGCIAGVLIALHRNFDRIVSWFS</sequence>
<keyword evidence="1" id="KW-1133">Transmembrane helix</keyword>
<dbReference type="Proteomes" id="UP000473854">
    <property type="component" value="Unassembled WGS sequence"/>
</dbReference>
<gene>
    <name evidence="2" type="ORF">GIX10_00405</name>
</gene>
<evidence type="ECO:0000313" key="3">
    <source>
        <dbReference type="Proteomes" id="UP000473854"/>
    </source>
</evidence>
<keyword evidence="1" id="KW-0472">Membrane</keyword>